<organism evidence="3 4">
    <name type="scientific">Streptomyces longwoodensis</name>
    <dbReference type="NCBI Taxonomy" id="68231"/>
    <lineage>
        <taxon>Bacteria</taxon>
        <taxon>Bacillati</taxon>
        <taxon>Actinomycetota</taxon>
        <taxon>Actinomycetes</taxon>
        <taxon>Kitasatosporales</taxon>
        <taxon>Streptomycetaceae</taxon>
        <taxon>Streptomyces</taxon>
    </lineage>
</organism>
<evidence type="ECO:0000256" key="1">
    <source>
        <dbReference type="SAM" id="MobiDB-lite"/>
    </source>
</evidence>
<feature type="compositionally biased region" description="Basic and acidic residues" evidence="1">
    <location>
        <begin position="264"/>
        <end position="278"/>
    </location>
</feature>
<feature type="domain" description="eCIS core" evidence="2">
    <location>
        <begin position="66"/>
        <end position="136"/>
    </location>
</feature>
<evidence type="ECO:0000313" key="4">
    <source>
        <dbReference type="Proteomes" id="UP000053271"/>
    </source>
</evidence>
<gene>
    <name evidence="3" type="ORF">AQJ30_09070</name>
</gene>
<dbReference type="STRING" id="68231.AQJ30_09070"/>
<feature type="region of interest" description="Disordered" evidence="1">
    <location>
        <begin position="1"/>
        <end position="23"/>
    </location>
</feature>
<name>A0A101R1K4_9ACTN</name>
<feature type="region of interest" description="Disordered" evidence="1">
    <location>
        <begin position="141"/>
        <end position="175"/>
    </location>
</feature>
<feature type="compositionally biased region" description="Low complexity" evidence="1">
    <location>
        <begin position="283"/>
        <end position="306"/>
    </location>
</feature>
<accession>A0A101R1K4</accession>
<feature type="region of interest" description="Disordered" evidence="1">
    <location>
        <begin position="250"/>
        <end position="319"/>
    </location>
</feature>
<reference evidence="3 4" key="1">
    <citation type="submission" date="2015-10" db="EMBL/GenBank/DDBJ databases">
        <title>Draft genome sequence of Streptomyces longwoodensis DSM 41677, type strain for the species Streptomyces longwoodensis.</title>
        <authorList>
            <person name="Ruckert C."/>
            <person name="Winkler A."/>
            <person name="Kalinowski J."/>
            <person name="Kampfer P."/>
            <person name="Glaeser S."/>
        </authorList>
    </citation>
    <scope>NUCLEOTIDE SEQUENCE [LARGE SCALE GENOMIC DNA]</scope>
    <source>
        <strain evidence="3 4">DSM 41677</strain>
    </source>
</reference>
<evidence type="ECO:0000259" key="2">
    <source>
        <dbReference type="Pfam" id="PF13699"/>
    </source>
</evidence>
<feature type="region of interest" description="Disordered" evidence="1">
    <location>
        <begin position="194"/>
        <end position="236"/>
    </location>
</feature>
<evidence type="ECO:0000313" key="3">
    <source>
        <dbReference type="EMBL" id="KUN39801.1"/>
    </source>
</evidence>
<dbReference type="Proteomes" id="UP000053271">
    <property type="component" value="Unassembled WGS sequence"/>
</dbReference>
<dbReference type="InterPro" id="IPR025295">
    <property type="entry name" value="eCIS_core_dom"/>
</dbReference>
<keyword evidence="4" id="KW-1185">Reference proteome</keyword>
<protein>
    <recommendedName>
        <fullName evidence="2">eCIS core domain-containing protein</fullName>
    </recommendedName>
</protein>
<comment type="caution">
    <text evidence="3">The sequence shown here is derived from an EMBL/GenBank/DDBJ whole genome shotgun (WGS) entry which is preliminary data.</text>
</comment>
<sequence>MLRQAGYPWARGRHEHGPACGHQADGFQVQRSAQGEEHAHEDVADHSAAGQKALLDAAMASPSRSLPAALLAEAMPFFQNPNLSATRLHDNPVAQRATAALGARAMTVGNHIFAPPQVVADKKVMGHELSHVNENLKGTLETGHSNGAGVTITDPGQSSELKAERDGASFGSGAATAPSVVAQRAVTHGGSAAIDEGASTTRGTAVQRMYSPPRGRRGSEGYEADSEHVAGPGGEMDMDRLMERLDRLNNTGRRSFRRMAPRTASEERVAAERQRIADEAYDADAQQAAARTESESESASEAGTSAPVHPAGPLADLPEHEDLTPLRDLLLNELSDGRLSRKLKVTFKVNGGDRDPRRDTGHAWIVITGSDGTTVPFGFYPRQGIEYWGNVRGGVMCPDWYDTRGYATHRESKMVPLRNIINGYRLTYERVAADYNFTRHNCSTFAGDVWRVMTGRSIPREWFTAFGMLGTVISTPQGAAEGLEAHQTRRYNRRREALRPLTESAMRWMIPHDGLPDELAHWMALSTYSQSGSASDGVDD</sequence>
<feature type="compositionally biased region" description="Basic and acidic residues" evidence="1">
    <location>
        <begin position="217"/>
        <end position="228"/>
    </location>
</feature>
<dbReference type="EMBL" id="LMWS01000010">
    <property type="protein sequence ID" value="KUN39801.1"/>
    <property type="molecule type" value="Genomic_DNA"/>
</dbReference>
<dbReference type="Pfam" id="PF13699">
    <property type="entry name" value="eCIS_core"/>
    <property type="match status" value="1"/>
</dbReference>
<proteinExistence type="predicted"/>
<dbReference type="AlphaFoldDB" id="A0A101R1K4"/>